<dbReference type="PROSITE" id="PS50896">
    <property type="entry name" value="LISH"/>
    <property type="match status" value="1"/>
</dbReference>
<dbReference type="Pfam" id="PF08513">
    <property type="entry name" value="LisH"/>
    <property type="match status" value="1"/>
</dbReference>
<protein>
    <recommendedName>
        <fullName evidence="2">Srp40 C-terminal domain-containing protein</fullName>
    </recommendedName>
</protein>
<accession>A0A7S3LN50</accession>
<dbReference type="InterPro" id="IPR007718">
    <property type="entry name" value="Srp40_C"/>
</dbReference>
<proteinExistence type="predicted"/>
<reference evidence="3" key="1">
    <citation type="submission" date="2021-01" db="EMBL/GenBank/DDBJ databases">
        <authorList>
            <person name="Corre E."/>
            <person name="Pelletier E."/>
            <person name="Niang G."/>
            <person name="Scheremetjew M."/>
            <person name="Finn R."/>
            <person name="Kale V."/>
            <person name="Holt S."/>
            <person name="Cochrane G."/>
            <person name="Meng A."/>
            <person name="Brown T."/>
            <person name="Cohen L."/>
        </authorList>
    </citation>
    <scope>NUCLEOTIDE SEQUENCE</scope>
    <source>
        <strain evidence="3">GSBS06</strain>
    </source>
</reference>
<organism evidence="3">
    <name type="scientific">Aplanochytrium stocchinoi</name>
    <dbReference type="NCBI Taxonomy" id="215587"/>
    <lineage>
        <taxon>Eukaryota</taxon>
        <taxon>Sar</taxon>
        <taxon>Stramenopiles</taxon>
        <taxon>Bigyra</taxon>
        <taxon>Labyrinthulomycetes</taxon>
        <taxon>Thraustochytrida</taxon>
        <taxon>Thraustochytriidae</taxon>
        <taxon>Aplanochytrium</taxon>
    </lineage>
</organism>
<dbReference type="InterPro" id="IPR006594">
    <property type="entry name" value="LisH"/>
</dbReference>
<feature type="compositionally biased region" description="Basic residues" evidence="1">
    <location>
        <begin position="142"/>
        <end position="155"/>
    </location>
</feature>
<feature type="compositionally biased region" description="Basic residues" evidence="1">
    <location>
        <begin position="104"/>
        <end position="118"/>
    </location>
</feature>
<feature type="compositionally biased region" description="Acidic residues" evidence="1">
    <location>
        <begin position="170"/>
        <end position="180"/>
    </location>
</feature>
<dbReference type="Pfam" id="PF05022">
    <property type="entry name" value="SRP40_C"/>
    <property type="match status" value="1"/>
</dbReference>
<gene>
    <name evidence="3" type="ORF">ASTO00021_LOCUS7029</name>
</gene>
<name>A0A7S3LN50_9STRA</name>
<evidence type="ECO:0000256" key="1">
    <source>
        <dbReference type="SAM" id="MobiDB-lite"/>
    </source>
</evidence>
<dbReference type="SMART" id="SM00667">
    <property type="entry name" value="LisH"/>
    <property type="match status" value="1"/>
</dbReference>
<evidence type="ECO:0000259" key="2">
    <source>
        <dbReference type="Pfam" id="PF05022"/>
    </source>
</evidence>
<feature type="domain" description="Srp40 C-terminal" evidence="2">
    <location>
        <begin position="195"/>
        <end position="270"/>
    </location>
</feature>
<dbReference type="PANTHER" id="PTHR23216">
    <property type="entry name" value="NUCLEOLAR AND COILED-BODY PHOSPHOPROTEIN 1"/>
    <property type="match status" value="1"/>
</dbReference>
<feature type="compositionally biased region" description="Basic and acidic residues" evidence="1">
    <location>
        <begin position="156"/>
        <end position="169"/>
    </location>
</feature>
<sequence length="275" mass="31678">MFTGKMKVEKEKQLLPLVYDFLIKSNYKKTAAKLVKESKQAVSANGFGNISLQDVYDSYINVTGKKRKRDASGDVESTKAVNGNAESDSESSESENGGIQLVSPKKKKLVKKEKKKEKTKKEAKKEKKKVKKQKEKENKKEKKEKKKQKKEKKKKQKDEKNETLQKNEKEEETGSIDEPEKETLQTQYESQVKKRFQRVDIEKELAEIKDERLKDNTYDAAFGKDGWGAKASEILLKVRGRGFRHEKTKKKRGGYRGGLIDDNAVRSIKFNYDSE</sequence>
<dbReference type="EMBL" id="HBIN01009426">
    <property type="protein sequence ID" value="CAE0436780.1"/>
    <property type="molecule type" value="Transcribed_RNA"/>
</dbReference>
<dbReference type="InterPro" id="IPR039191">
    <property type="entry name" value="Nopp140-like"/>
</dbReference>
<dbReference type="PANTHER" id="PTHR23216:SF1">
    <property type="entry name" value="NUCLEOLAR AND COILED-BODY PHOSPHOPROTEIN 1"/>
    <property type="match status" value="1"/>
</dbReference>
<dbReference type="GO" id="GO:0005730">
    <property type="term" value="C:nucleolus"/>
    <property type="evidence" value="ECO:0007669"/>
    <property type="project" value="InterPro"/>
</dbReference>
<dbReference type="AlphaFoldDB" id="A0A7S3LN50"/>
<evidence type="ECO:0000313" key="3">
    <source>
        <dbReference type="EMBL" id="CAE0436780.1"/>
    </source>
</evidence>
<feature type="region of interest" description="Disordered" evidence="1">
    <location>
        <begin position="64"/>
        <end position="192"/>
    </location>
</feature>